<protein>
    <submittedName>
        <fullName evidence="1">F-box domain-containing protein</fullName>
    </submittedName>
</protein>
<evidence type="ECO:0000313" key="1">
    <source>
        <dbReference type="EMBL" id="KAF7371150.1"/>
    </source>
</evidence>
<dbReference type="EMBL" id="JACAZH010000004">
    <property type="protein sequence ID" value="KAF7371150.1"/>
    <property type="molecule type" value="Genomic_DNA"/>
</dbReference>
<evidence type="ECO:0000313" key="2">
    <source>
        <dbReference type="Proteomes" id="UP000623467"/>
    </source>
</evidence>
<accession>A0A8H6Z8H4</accession>
<gene>
    <name evidence="1" type="ORF">MSAN_00750400</name>
</gene>
<dbReference type="AlphaFoldDB" id="A0A8H6Z8H4"/>
<sequence length="538" mass="60618">MDDSLCSKCGNLFTSGPTDVFDVTVAPGTRHYTLLNTNEPPDDSDMAFIHSVISKSSVRLAFLDDKIVKLRETVKKLEDERVSLAVFQTENRRVLSPSRRIPSEVLGEIFSWTLPSIGNALSVDTFNIARSPWLLTHVSSRWRAVSISIPSLWSRIIIDYSEDTEIGPTNYPLNLAKTLVQRAQKLTIHFYGCSETESSRQIQMLEFILQHSSHWEELSLGITSTMLPFVAAFHGQVSSLKRLWIQWEHDLLMLDPTISSIDCFQSAFSLLDFGVRQYIPVPVPVHQLTRYHGDGFLEEQLDVLELASGLVEARINITGHRIPLSDEAVELPSLRRLYVTYAAVLHNLKAPALEGLAVRKRQYEHPDISPVGLFLARSACPLQRLSLTGHHHEETTIQLLQRLPSLTEFVFAIEDPDARHHIDLVMSALIISTAPGSTALAPQLQCIVLESKDVDYELHLAMLQSRRRATQCPLRYAALYTQRAGPDPLTFHGHQKLRREGLDLMVVMGAAAHQEAKHWYYADEICYTKQHPAPSVLV</sequence>
<keyword evidence="2" id="KW-1185">Reference proteome</keyword>
<name>A0A8H6Z8H4_9AGAR</name>
<organism evidence="1 2">
    <name type="scientific">Mycena sanguinolenta</name>
    <dbReference type="NCBI Taxonomy" id="230812"/>
    <lineage>
        <taxon>Eukaryota</taxon>
        <taxon>Fungi</taxon>
        <taxon>Dikarya</taxon>
        <taxon>Basidiomycota</taxon>
        <taxon>Agaricomycotina</taxon>
        <taxon>Agaricomycetes</taxon>
        <taxon>Agaricomycetidae</taxon>
        <taxon>Agaricales</taxon>
        <taxon>Marasmiineae</taxon>
        <taxon>Mycenaceae</taxon>
        <taxon>Mycena</taxon>
    </lineage>
</organism>
<reference evidence="1" key="1">
    <citation type="submission" date="2020-05" db="EMBL/GenBank/DDBJ databases">
        <title>Mycena genomes resolve the evolution of fungal bioluminescence.</title>
        <authorList>
            <person name="Tsai I.J."/>
        </authorList>
    </citation>
    <scope>NUCLEOTIDE SEQUENCE</scope>
    <source>
        <strain evidence="1">160909Yilan</strain>
    </source>
</reference>
<proteinExistence type="predicted"/>
<dbReference type="OrthoDB" id="3365698at2759"/>
<dbReference type="Proteomes" id="UP000623467">
    <property type="component" value="Unassembled WGS sequence"/>
</dbReference>
<comment type="caution">
    <text evidence="1">The sequence shown here is derived from an EMBL/GenBank/DDBJ whole genome shotgun (WGS) entry which is preliminary data.</text>
</comment>